<dbReference type="InterPro" id="IPR051795">
    <property type="entry name" value="Glycosyl_Hydrlase_43"/>
</dbReference>
<dbReference type="Pfam" id="PF04616">
    <property type="entry name" value="Glyco_hydro_43"/>
    <property type="match status" value="1"/>
</dbReference>
<dbReference type="Pfam" id="PF17851">
    <property type="entry name" value="GH43_C2"/>
    <property type="match status" value="1"/>
</dbReference>
<dbReference type="SUPFAM" id="SSF49899">
    <property type="entry name" value="Concanavalin A-like lectins/glucanases"/>
    <property type="match status" value="1"/>
</dbReference>
<evidence type="ECO:0000256" key="3">
    <source>
        <dbReference type="ARBA" id="ARBA00023295"/>
    </source>
</evidence>
<dbReference type="Proteomes" id="UP001521116">
    <property type="component" value="Unassembled WGS sequence"/>
</dbReference>
<dbReference type="PANTHER" id="PTHR42812">
    <property type="entry name" value="BETA-XYLOSIDASE"/>
    <property type="match status" value="1"/>
</dbReference>
<dbReference type="InterPro" id="IPR041542">
    <property type="entry name" value="GH43_C2"/>
</dbReference>
<dbReference type="InterPro" id="IPR013320">
    <property type="entry name" value="ConA-like_dom_sf"/>
</dbReference>
<dbReference type="PANTHER" id="PTHR42812:SF17">
    <property type="entry name" value="BETA-XYLOSIDASE C-TERMINAL CONCANAVALIN A-LIKE DOMAIN-CONTAINING PROTEIN-RELATED"/>
    <property type="match status" value="1"/>
</dbReference>
<name>A0ABR3T5A4_9PEZI</name>
<evidence type="ECO:0000256" key="2">
    <source>
        <dbReference type="ARBA" id="ARBA00022801"/>
    </source>
</evidence>
<evidence type="ECO:0000256" key="1">
    <source>
        <dbReference type="ARBA" id="ARBA00009865"/>
    </source>
</evidence>
<evidence type="ECO:0000259" key="5">
    <source>
        <dbReference type="Pfam" id="PF17851"/>
    </source>
</evidence>
<dbReference type="InterPro" id="IPR023296">
    <property type="entry name" value="Glyco_hydro_beta-prop_sf"/>
</dbReference>
<dbReference type="Gene3D" id="2.115.10.20">
    <property type="entry name" value="Glycosyl hydrolase domain, family 43"/>
    <property type="match status" value="1"/>
</dbReference>
<accession>A0ABR3T5A4</accession>
<keyword evidence="7" id="KW-1185">Reference proteome</keyword>
<keyword evidence="2 4" id="KW-0378">Hydrolase</keyword>
<evidence type="ECO:0000256" key="4">
    <source>
        <dbReference type="RuleBase" id="RU361187"/>
    </source>
</evidence>
<dbReference type="Gene3D" id="2.60.120.200">
    <property type="match status" value="1"/>
</dbReference>
<evidence type="ECO:0000313" key="6">
    <source>
        <dbReference type="EMBL" id="KAL1634760.1"/>
    </source>
</evidence>
<proteinExistence type="inferred from homology"/>
<evidence type="ECO:0000313" key="7">
    <source>
        <dbReference type="Proteomes" id="UP001521116"/>
    </source>
</evidence>
<dbReference type="SUPFAM" id="SSF75005">
    <property type="entry name" value="Arabinanase/levansucrase/invertase"/>
    <property type="match status" value="1"/>
</dbReference>
<keyword evidence="3 4" id="KW-0326">Glycosidase</keyword>
<dbReference type="InterPro" id="IPR006710">
    <property type="entry name" value="Glyco_hydro_43"/>
</dbReference>
<comment type="similarity">
    <text evidence="1 4">Belongs to the glycosyl hydrolase 43 family.</text>
</comment>
<dbReference type="EMBL" id="JAJVDC020000014">
    <property type="protein sequence ID" value="KAL1634760.1"/>
    <property type="molecule type" value="Genomic_DNA"/>
</dbReference>
<reference evidence="6 7" key="1">
    <citation type="submission" date="2024-02" db="EMBL/GenBank/DDBJ databases">
        <title>De novo assembly and annotation of 12 fungi associated with fruit tree decline syndrome in Ontario, Canada.</title>
        <authorList>
            <person name="Sulman M."/>
            <person name="Ellouze W."/>
            <person name="Ilyukhin E."/>
        </authorList>
    </citation>
    <scope>NUCLEOTIDE SEQUENCE [LARGE SCALE GENOMIC DNA]</scope>
    <source>
        <strain evidence="6 7">M1-105</strain>
    </source>
</reference>
<protein>
    <recommendedName>
        <fullName evidence="5">Beta-xylosidase C-terminal Concanavalin A-like domain-containing protein</fullName>
    </recommendedName>
</protein>
<gene>
    <name evidence="6" type="ORF">SLS56_002162</name>
</gene>
<dbReference type="CDD" id="cd18833">
    <property type="entry name" value="GH43_PcXyl-like"/>
    <property type="match status" value="1"/>
</dbReference>
<sequence>MRWHSDPTCVFVPEQDNTFFCAVSTFLAFPGLPVYASKDLMNWKLVSSSFNRPSQFPDLGNYTGQQNGIFAPTLRYRNGTFYNVVVTVPLEGLIFTTTDPFDDDAWSDPIRFTPASIDADLFWDDDVDGQAYITYAGTQQSTIDLATGETSTPRYIWNGTGGPSPEGPHIYKKDGYYYLMIAEGGTELGHSEIIARSSAVSGPYEAYAGNPLLTNRNTSEYFQTVGHADLFQDAAGRWWGVALSTRSGPAWRNYPMGRETVLLAATWDEGAWPVLQPVRGRMDGWPLPPRTRDLPGTGPFADDPDEVDFAPGEPLPRNFLWWRFPADGAYTVGPEERPGALRLLPSRANLTGDAAFVPEEGITLVTRKQTDTLFVYSVDVEIEAEVEEEEAGVTVFLTQDQHLDLGVVLLPSDGSADLAPHLRFRVNGTGNNEGPTPETVVEAVPEAWLGQPLRLQIQAANDTHYTFSAGPSDESEEAKVISYAPATILSGGTGPFTGALVEISREWSVYRKWGGCSIYADLKYQ</sequence>
<comment type="caution">
    <text evidence="6">The sequence shown here is derived from an EMBL/GenBank/DDBJ whole genome shotgun (WGS) entry which is preliminary data.</text>
</comment>
<feature type="domain" description="Beta-xylosidase C-terminal Concanavalin A-like" evidence="5">
    <location>
        <begin position="308"/>
        <end position="501"/>
    </location>
</feature>
<organism evidence="6 7">
    <name type="scientific">Neofusicoccum ribis</name>
    <dbReference type="NCBI Taxonomy" id="45134"/>
    <lineage>
        <taxon>Eukaryota</taxon>
        <taxon>Fungi</taxon>
        <taxon>Dikarya</taxon>
        <taxon>Ascomycota</taxon>
        <taxon>Pezizomycotina</taxon>
        <taxon>Dothideomycetes</taxon>
        <taxon>Dothideomycetes incertae sedis</taxon>
        <taxon>Botryosphaeriales</taxon>
        <taxon>Botryosphaeriaceae</taxon>
        <taxon>Neofusicoccum</taxon>
    </lineage>
</organism>